<reference evidence="2 3" key="1">
    <citation type="journal article" date="2013" name="Nat. Commun.">
        <title>Genome analysis reveals insights into physiology and longevity of the Brandt's bat Myotis brandtii.</title>
        <authorList>
            <person name="Seim I."/>
            <person name="Fang X."/>
            <person name="Xiong Z."/>
            <person name="Lobanov A.V."/>
            <person name="Huang Z."/>
            <person name="Ma S."/>
            <person name="Feng Y."/>
            <person name="Turanov A.A."/>
            <person name="Zhu Y."/>
            <person name="Lenz T.L."/>
            <person name="Gerashchenko M.V."/>
            <person name="Fan D."/>
            <person name="Hee Yim S."/>
            <person name="Yao X."/>
            <person name="Jordan D."/>
            <person name="Xiong Y."/>
            <person name="Ma Y."/>
            <person name="Lyapunov A.N."/>
            <person name="Chen G."/>
            <person name="Kulakova O.I."/>
            <person name="Sun Y."/>
            <person name="Lee S.G."/>
            <person name="Bronson R.T."/>
            <person name="Moskalev A.A."/>
            <person name="Sunyaev S.R."/>
            <person name="Zhang G."/>
            <person name="Krogh A."/>
            <person name="Wang J."/>
            <person name="Gladyshev V.N."/>
        </authorList>
    </citation>
    <scope>NUCLEOTIDE SEQUENCE [LARGE SCALE GENOMIC DNA]</scope>
</reference>
<gene>
    <name evidence="2" type="ORF">D623_10033662</name>
</gene>
<feature type="compositionally biased region" description="Basic and acidic residues" evidence="1">
    <location>
        <begin position="16"/>
        <end position="27"/>
    </location>
</feature>
<evidence type="ECO:0000256" key="1">
    <source>
        <dbReference type="SAM" id="MobiDB-lite"/>
    </source>
</evidence>
<name>S7NVW5_MYOBR</name>
<dbReference type="AlphaFoldDB" id="S7NVW5"/>
<dbReference type="Proteomes" id="UP000052978">
    <property type="component" value="Unassembled WGS sequence"/>
</dbReference>
<keyword evidence="3" id="KW-1185">Reference proteome</keyword>
<evidence type="ECO:0000313" key="3">
    <source>
        <dbReference type="Proteomes" id="UP000052978"/>
    </source>
</evidence>
<feature type="region of interest" description="Disordered" evidence="1">
    <location>
        <begin position="1"/>
        <end position="57"/>
    </location>
</feature>
<organism evidence="2 3">
    <name type="scientific">Myotis brandtii</name>
    <name type="common">Brandt's bat</name>
    <dbReference type="NCBI Taxonomy" id="109478"/>
    <lineage>
        <taxon>Eukaryota</taxon>
        <taxon>Metazoa</taxon>
        <taxon>Chordata</taxon>
        <taxon>Craniata</taxon>
        <taxon>Vertebrata</taxon>
        <taxon>Euteleostomi</taxon>
        <taxon>Mammalia</taxon>
        <taxon>Eutheria</taxon>
        <taxon>Laurasiatheria</taxon>
        <taxon>Chiroptera</taxon>
        <taxon>Yangochiroptera</taxon>
        <taxon>Vespertilionidae</taxon>
        <taxon>Myotis</taxon>
    </lineage>
</organism>
<dbReference type="EMBL" id="KE161106">
    <property type="protein sequence ID" value="EPQ01828.1"/>
    <property type="molecule type" value="Genomic_DNA"/>
</dbReference>
<sequence length="104" mass="11813">MSNSNPCETFLPSDQARQRQEVQKEASSHAGLRGPPFPKGQSREPFAIRGPWERTGSKEEIREQLRLPLLSRGTNPDKGHNQRPFFTEFYNVQLSPEPLAPILT</sequence>
<evidence type="ECO:0000313" key="2">
    <source>
        <dbReference type="EMBL" id="EPQ01828.1"/>
    </source>
</evidence>
<accession>S7NVW5</accession>
<protein>
    <submittedName>
        <fullName evidence="2">Uncharacterized protein</fullName>
    </submittedName>
</protein>
<proteinExistence type="predicted"/>